<proteinExistence type="inferred from homology"/>
<dbReference type="OrthoDB" id="9803333at2"/>
<dbReference type="FunFam" id="3.40.50.720:FF:000084">
    <property type="entry name" value="Short-chain dehydrogenase reductase"/>
    <property type="match status" value="1"/>
</dbReference>
<dbReference type="PANTHER" id="PTHR42879:SF2">
    <property type="entry name" value="3-OXOACYL-[ACYL-CARRIER-PROTEIN] REDUCTASE FABG"/>
    <property type="match status" value="1"/>
</dbReference>
<dbReference type="PRINTS" id="PR00081">
    <property type="entry name" value="GDHRDH"/>
</dbReference>
<dbReference type="InterPro" id="IPR050259">
    <property type="entry name" value="SDR"/>
</dbReference>
<dbReference type="STRING" id="1416806.CAL12_16790"/>
<dbReference type="Gene3D" id="3.40.50.720">
    <property type="entry name" value="NAD(P)-binding Rossmann-like Domain"/>
    <property type="match status" value="1"/>
</dbReference>
<protein>
    <submittedName>
        <fullName evidence="2">Oxidoreductase</fullName>
    </submittedName>
</protein>
<dbReference type="Proteomes" id="UP000194151">
    <property type="component" value="Chromosome"/>
</dbReference>
<dbReference type="PANTHER" id="PTHR42879">
    <property type="entry name" value="3-OXOACYL-(ACYL-CARRIER-PROTEIN) REDUCTASE"/>
    <property type="match status" value="1"/>
</dbReference>
<evidence type="ECO:0000313" key="3">
    <source>
        <dbReference type="Proteomes" id="UP000194151"/>
    </source>
</evidence>
<dbReference type="AlphaFoldDB" id="A0A1W6YN04"/>
<sequence>MSSLQGKRAFITGASRGIGAAIARRFAADGAAVAIGYERSADAANAIVKEIEGTGGRAVAVQMNVADPASIKQAVDRAAAELGGLDILVNNAGIIRYGTVEDVTVEDIDAILSVNVRGVILATQAALPHMSEGGRIISTGSNLAERVPDAGKALYSASKAALIAWTKGTARDLGPRGITVNLVHPGSTNTDMNPADGPQAEAQRQRMAIKEYGRVEDVAALYAFIASPEARSVNGTGFTVDGGANA</sequence>
<evidence type="ECO:0000313" key="2">
    <source>
        <dbReference type="EMBL" id="ARP82309.1"/>
    </source>
</evidence>
<name>A0A1W6YN04_9BORD</name>
<keyword evidence="3" id="KW-1185">Reference proteome</keyword>
<dbReference type="InterPro" id="IPR020904">
    <property type="entry name" value="Sc_DH/Rdtase_CS"/>
</dbReference>
<dbReference type="RefSeq" id="WP_086065681.1">
    <property type="nucleotide sequence ID" value="NZ_CP021108.1"/>
</dbReference>
<dbReference type="GO" id="GO:0032787">
    <property type="term" value="P:monocarboxylic acid metabolic process"/>
    <property type="evidence" value="ECO:0007669"/>
    <property type="project" value="UniProtKB-ARBA"/>
</dbReference>
<dbReference type="SUPFAM" id="SSF51735">
    <property type="entry name" value="NAD(P)-binding Rossmann-fold domains"/>
    <property type="match status" value="1"/>
</dbReference>
<organism evidence="2 3">
    <name type="scientific">Bordetella genomosp. 8</name>
    <dbReference type="NCBI Taxonomy" id="1416806"/>
    <lineage>
        <taxon>Bacteria</taxon>
        <taxon>Pseudomonadati</taxon>
        <taxon>Pseudomonadota</taxon>
        <taxon>Betaproteobacteria</taxon>
        <taxon>Burkholderiales</taxon>
        <taxon>Alcaligenaceae</taxon>
        <taxon>Bordetella</taxon>
    </lineage>
</organism>
<accession>A0A1W6YN04</accession>
<dbReference type="InterPro" id="IPR002347">
    <property type="entry name" value="SDR_fam"/>
</dbReference>
<dbReference type="KEGG" id="bgv:CAL12_16790"/>
<dbReference type="InterPro" id="IPR036291">
    <property type="entry name" value="NAD(P)-bd_dom_sf"/>
</dbReference>
<dbReference type="EMBL" id="CP021108">
    <property type="protein sequence ID" value="ARP82309.1"/>
    <property type="molecule type" value="Genomic_DNA"/>
</dbReference>
<evidence type="ECO:0000256" key="1">
    <source>
        <dbReference type="ARBA" id="ARBA00006484"/>
    </source>
</evidence>
<gene>
    <name evidence="2" type="ORF">CAL12_16790</name>
</gene>
<dbReference type="CDD" id="cd05233">
    <property type="entry name" value="SDR_c"/>
    <property type="match status" value="1"/>
</dbReference>
<dbReference type="PRINTS" id="PR00080">
    <property type="entry name" value="SDRFAMILY"/>
</dbReference>
<reference evidence="2 3" key="1">
    <citation type="submission" date="2017-05" db="EMBL/GenBank/DDBJ databases">
        <title>Complete and WGS of Bordetella genogroups.</title>
        <authorList>
            <person name="Spilker T."/>
            <person name="LiPuma J."/>
        </authorList>
    </citation>
    <scope>NUCLEOTIDE SEQUENCE [LARGE SCALE GENOMIC DNA]</scope>
    <source>
        <strain evidence="2 3">AU19157</strain>
    </source>
</reference>
<comment type="similarity">
    <text evidence="1">Belongs to the short-chain dehydrogenases/reductases (SDR) family.</text>
</comment>
<dbReference type="Pfam" id="PF13561">
    <property type="entry name" value="adh_short_C2"/>
    <property type="match status" value="1"/>
</dbReference>
<dbReference type="PROSITE" id="PS00061">
    <property type="entry name" value="ADH_SHORT"/>
    <property type="match status" value="1"/>
</dbReference>